<dbReference type="GO" id="GO:0004345">
    <property type="term" value="F:glucose-6-phosphate dehydrogenase activity"/>
    <property type="evidence" value="ECO:0007669"/>
    <property type="project" value="UniProtKB-EC"/>
</dbReference>
<feature type="domain" description="Glucose-6-phosphate dehydrogenase C-terminal" evidence="7">
    <location>
        <begin position="175"/>
        <end position="230"/>
    </location>
</feature>
<dbReference type="PANTHER" id="PTHR23429">
    <property type="entry name" value="GLUCOSE-6-PHOSPHATE 1-DEHYDROGENASE G6PD"/>
    <property type="match status" value="1"/>
</dbReference>
<feature type="domain" description="Glucose-6-phosphate dehydrogenase C-terminal" evidence="7">
    <location>
        <begin position="253"/>
        <end position="430"/>
    </location>
</feature>
<proteinExistence type="predicted"/>
<dbReference type="Proteomes" id="UP001238805">
    <property type="component" value="Chromosome"/>
</dbReference>
<keyword evidence="4 8" id="KW-0560">Oxidoreductase</keyword>
<evidence type="ECO:0000313" key="8">
    <source>
        <dbReference type="EMBL" id="WIM70216.1"/>
    </source>
</evidence>
<dbReference type="InterPro" id="IPR022674">
    <property type="entry name" value="G6P_DH_NAD-bd"/>
</dbReference>
<dbReference type="NCBIfam" id="NF009492">
    <property type="entry name" value="PRK12853.1-3"/>
    <property type="match status" value="1"/>
</dbReference>
<sequence length="431" mass="46466">MTSPVTFIILGGAGDLARRLLIPGIGEYLAQHGDAAVRLVAVGQEDVPDYPGIVHESMKKAGLPEELFRDASYRTADATSAADLRNVLDGIPTDGRAIIYFALPPAVTEKSVAALKDVTLPGNVVLALEKPFGDDAAGADALDTQLLTATDEDHVFRVDHFICESAVSNLVNLVAANAPFAASWSGRHIELVDITFDETLALEGRAEFYDNNGATRDMIQSHLLQVMAHVLAVGGSSGPGDILDATAVIPGTARRARYTAGTIDSRQLPSYVDEEGVDPDRGRETLVQLDLKVDTEQWKGVRVRLRSGKAVGDPQQAIAVTYRIPEGAEEVTPARLVLPFTDDIFLELNVPDHGYRDNLQRVTLHSDLVPSRLSPYGRVVRALIDDDHRVEVPVGAPQRSWEILQPVLDAFTAGEIPMEEYPAGSCGPAAW</sequence>
<dbReference type="EMBL" id="CP126970">
    <property type="protein sequence ID" value="WIM70216.1"/>
    <property type="molecule type" value="Genomic_DNA"/>
</dbReference>
<dbReference type="EC" id="1.1.1.49" evidence="8"/>
<dbReference type="InterPro" id="IPR022675">
    <property type="entry name" value="G6P_DH_C"/>
</dbReference>
<comment type="pathway">
    <text evidence="1">Carbohydrate degradation; pentose phosphate pathway; D-ribulose 5-phosphate from D-glucose 6-phosphate (oxidative stage): step 1/3.</text>
</comment>
<dbReference type="PANTHER" id="PTHR23429:SF0">
    <property type="entry name" value="GLUCOSE-6-PHOSPHATE 1-DEHYDROGENASE"/>
    <property type="match status" value="1"/>
</dbReference>
<dbReference type="InterPro" id="IPR001282">
    <property type="entry name" value="G6P_DH"/>
</dbReference>
<dbReference type="RefSeq" id="WP_284874806.1">
    <property type="nucleotide sequence ID" value="NZ_CP126970.1"/>
</dbReference>
<accession>A0ABY8VKP0</accession>
<organism evidence="8 9">
    <name type="scientific">Corynebacterium suedekumii</name>
    <dbReference type="NCBI Taxonomy" id="3049801"/>
    <lineage>
        <taxon>Bacteria</taxon>
        <taxon>Bacillati</taxon>
        <taxon>Actinomycetota</taxon>
        <taxon>Actinomycetes</taxon>
        <taxon>Mycobacteriales</taxon>
        <taxon>Corynebacteriaceae</taxon>
        <taxon>Corynebacterium</taxon>
    </lineage>
</organism>
<keyword evidence="2" id="KW-0313">Glucose metabolism</keyword>
<keyword evidence="3" id="KW-0521">NADP</keyword>
<evidence type="ECO:0000256" key="5">
    <source>
        <dbReference type="ARBA" id="ARBA00023277"/>
    </source>
</evidence>
<evidence type="ECO:0000256" key="4">
    <source>
        <dbReference type="ARBA" id="ARBA00023002"/>
    </source>
</evidence>
<evidence type="ECO:0000256" key="3">
    <source>
        <dbReference type="ARBA" id="ARBA00022857"/>
    </source>
</evidence>
<feature type="domain" description="Glucose-6-phosphate dehydrogenase NAD-binding" evidence="6">
    <location>
        <begin position="8"/>
        <end position="169"/>
    </location>
</feature>
<dbReference type="PRINTS" id="PR00079">
    <property type="entry name" value="G6PDHDRGNASE"/>
</dbReference>
<reference evidence="8 9" key="1">
    <citation type="submission" date="2023-05" db="EMBL/GenBank/DDBJ databases">
        <title>Corynebacterium suedekumii sp. nov. and Corynebacterium breve sp. nov. isolated from raw cow's milk.</title>
        <authorList>
            <person name="Baer M.K."/>
            <person name="Mehl L."/>
            <person name="Hellmuth R."/>
            <person name="Marke G."/>
            <person name="Lipski A."/>
        </authorList>
    </citation>
    <scope>NUCLEOTIDE SEQUENCE [LARGE SCALE GENOMIC DNA]</scope>
    <source>
        <strain evidence="8 9">LM112</strain>
    </source>
</reference>
<dbReference type="Gene3D" id="3.40.50.720">
    <property type="entry name" value="NAD(P)-binding Rossmann-like Domain"/>
    <property type="match status" value="1"/>
</dbReference>
<dbReference type="SUPFAM" id="SSF51735">
    <property type="entry name" value="NAD(P)-binding Rossmann-fold domains"/>
    <property type="match status" value="1"/>
</dbReference>
<protein>
    <submittedName>
        <fullName evidence="8">Glucose-6-phosphate dehydrogenase</fullName>
        <ecNumber evidence="8">1.1.1.49</ecNumber>
    </submittedName>
</protein>
<keyword evidence="9" id="KW-1185">Reference proteome</keyword>
<evidence type="ECO:0000256" key="2">
    <source>
        <dbReference type="ARBA" id="ARBA00022526"/>
    </source>
</evidence>
<gene>
    <name evidence="8" type="ORF">QP029_13775</name>
</gene>
<evidence type="ECO:0000256" key="1">
    <source>
        <dbReference type="ARBA" id="ARBA00004937"/>
    </source>
</evidence>
<name>A0ABY8VKP0_9CORY</name>
<evidence type="ECO:0000259" key="7">
    <source>
        <dbReference type="Pfam" id="PF02781"/>
    </source>
</evidence>
<evidence type="ECO:0000259" key="6">
    <source>
        <dbReference type="Pfam" id="PF00479"/>
    </source>
</evidence>
<dbReference type="Pfam" id="PF02781">
    <property type="entry name" value="G6PD_C"/>
    <property type="match status" value="2"/>
</dbReference>
<dbReference type="SUPFAM" id="SSF55347">
    <property type="entry name" value="Glyceraldehyde-3-phosphate dehydrogenase-like, C-terminal domain"/>
    <property type="match status" value="1"/>
</dbReference>
<dbReference type="Pfam" id="PF00479">
    <property type="entry name" value="G6PD_N"/>
    <property type="match status" value="1"/>
</dbReference>
<dbReference type="Gene3D" id="3.30.360.10">
    <property type="entry name" value="Dihydrodipicolinate Reductase, domain 2"/>
    <property type="match status" value="1"/>
</dbReference>
<evidence type="ECO:0000313" key="9">
    <source>
        <dbReference type="Proteomes" id="UP001238805"/>
    </source>
</evidence>
<keyword evidence="5" id="KW-0119">Carbohydrate metabolism</keyword>
<dbReference type="InterPro" id="IPR036291">
    <property type="entry name" value="NAD(P)-bd_dom_sf"/>
</dbReference>